<comment type="pathway">
    <text evidence="5">Cofactor metabolism; pyridoxal 5'-phosphate salvage; pyridoxal 5'-phosphate from pyridoxamine 5'-phosphate: step 1/1.</text>
</comment>
<comment type="subunit">
    <text evidence="5">Homodimer.</text>
</comment>
<dbReference type="PROSITE" id="PS01064">
    <property type="entry name" value="PYRIDOX_OXIDASE"/>
    <property type="match status" value="1"/>
</dbReference>
<feature type="binding site" evidence="5 6">
    <location>
        <position position="122"/>
    </location>
    <ligand>
        <name>substrate</name>
    </ligand>
</feature>
<comment type="cofactor">
    <cofactor evidence="5 7">
        <name>FMN</name>
        <dbReference type="ChEBI" id="CHEBI:58210"/>
    </cofactor>
    <text evidence="5 7">Binds 1 FMN per subunit.</text>
</comment>
<feature type="binding site" evidence="5 7">
    <location>
        <position position="184"/>
    </location>
    <ligand>
        <name>FMN</name>
        <dbReference type="ChEBI" id="CHEBI:58210"/>
    </ligand>
</feature>
<feature type="binding site" evidence="5 7">
    <location>
        <begin position="75"/>
        <end position="76"/>
    </location>
    <ligand>
        <name>FMN</name>
        <dbReference type="ChEBI" id="CHEBI:58210"/>
    </ligand>
</feature>
<evidence type="ECO:0000259" key="9">
    <source>
        <dbReference type="Pfam" id="PF10590"/>
    </source>
</evidence>
<evidence type="ECO:0000259" key="8">
    <source>
        <dbReference type="Pfam" id="PF01243"/>
    </source>
</evidence>
<feature type="binding site" evidence="5 6">
    <location>
        <position position="130"/>
    </location>
    <ligand>
        <name>substrate</name>
    </ligand>
</feature>
<feature type="binding site" evidence="5 7">
    <location>
        <position position="104"/>
    </location>
    <ligand>
        <name>FMN</name>
        <dbReference type="ChEBI" id="CHEBI:58210"/>
    </ligand>
</feature>
<keyword evidence="11" id="KW-1185">Reference proteome</keyword>
<proteinExistence type="inferred from homology"/>
<dbReference type="PANTHER" id="PTHR10851">
    <property type="entry name" value="PYRIDOXINE-5-PHOSPHATE OXIDASE"/>
    <property type="match status" value="1"/>
</dbReference>
<comment type="caution">
    <text evidence="5">Lacks conserved residue(s) required for the propagation of feature annotation.</text>
</comment>
<dbReference type="AlphaFoldDB" id="A0A3N5Z914"/>
<reference evidence="10 11" key="1">
    <citation type="submission" date="2018-11" db="EMBL/GenBank/DDBJ databases">
        <authorList>
            <person name="Ye M.-Q."/>
            <person name="Du Z.-J."/>
        </authorList>
    </citation>
    <scope>NUCLEOTIDE SEQUENCE [LARGE SCALE GENOMIC DNA]</scope>
    <source>
        <strain evidence="10 11">U0105</strain>
    </source>
</reference>
<evidence type="ECO:0000256" key="4">
    <source>
        <dbReference type="ARBA" id="ARBA00023002"/>
    </source>
</evidence>
<evidence type="ECO:0000256" key="3">
    <source>
        <dbReference type="ARBA" id="ARBA00022643"/>
    </source>
</evidence>
<feature type="domain" description="Pyridoxine 5'-phosphate oxidase dimerisation C-terminal" evidence="9">
    <location>
        <begin position="171"/>
        <end position="212"/>
    </location>
</feature>
<dbReference type="InterPro" id="IPR019576">
    <property type="entry name" value="Pyridoxamine_oxidase_dimer_C"/>
</dbReference>
<comment type="function">
    <text evidence="5">Catalyzes the oxidation of either pyridoxine 5'-phosphate (PNP) or pyridoxamine 5'-phosphate (PMP) into pyridoxal 5'-phosphate (PLP).</text>
</comment>
<keyword evidence="4 5" id="KW-0560">Oxidoreductase</keyword>
<feature type="binding site" evidence="5 7">
    <location>
        <begin position="139"/>
        <end position="140"/>
    </location>
    <ligand>
        <name>FMN</name>
        <dbReference type="ChEBI" id="CHEBI:58210"/>
    </ligand>
</feature>
<feature type="binding site" evidence="5 6">
    <location>
        <position position="126"/>
    </location>
    <ligand>
        <name>substrate</name>
    </ligand>
</feature>
<feature type="binding site" evidence="6">
    <location>
        <begin position="7"/>
        <end position="10"/>
    </location>
    <ligand>
        <name>substrate</name>
    </ligand>
</feature>
<evidence type="ECO:0000256" key="5">
    <source>
        <dbReference type="HAMAP-Rule" id="MF_01629"/>
    </source>
</evidence>
<dbReference type="Pfam" id="PF01243">
    <property type="entry name" value="PNPOx_N"/>
    <property type="match status" value="1"/>
</dbReference>
<feature type="binding site" evidence="5 7">
    <location>
        <position position="194"/>
    </location>
    <ligand>
        <name>FMN</name>
        <dbReference type="ChEBI" id="CHEBI:58210"/>
    </ligand>
</feature>
<protein>
    <recommendedName>
        <fullName evidence="5">Pyridoxine/pyridoxamine 5'-phosphate oxidase</fullName>
        <ecNumber evidence="5">1.4.3.5</ecNumber>
    </recommendedName>
    <alternativeName>
        <fullName evidence="5">PNP/PMP oxidase</fullName>
        <shortName evidence="5">PNPOx</shortName>
    </alternativeName>
    <alternativeName>
        <fullName evidence="5">Pyridoxal 5'-phosphate synthase</fullName>
    </alternativeName>
</protein>
<dbReference type="OrthoDB" id="9780392at2"/>
<name>A0A3N5Z914_9ALTE</name>
<evidence type="ECO:0000256" key="1">
    <source>
        <dbReference type="ARBA" id="ARBA00007301"/>
    </source>
</evidence>
<comment type="catalytic activity">
    <reaction evidence="5">
        <text>pyridoxamine 5'-phosphate + O2 + H2O = pyridoxal 5'-phosphate + H2O2 + NH4(+)</text>
        <dbReference type="Rhea" id="RHEA:15817"/>
        <dbReference type="ChEBI" id="CHEBI:15377"/>
        <dbReference type="ChEBI" id="CHEBI:15379"/>
        <dbReference type="ChEBI" id="CHEBI:16240"/>
        <dbReference type="ChEBI" id="CHEBI:28938"/>
        <dbReference type="ChEBI" id="CHEBI:58451"/>
        <dbReference type="ChEBI" id="CHEBI:597326"/>
        <dbReference type="EC" id="1.4.3.5"/>
    </reaction>
</comment>
<feature type="binding site" evidence="5 6">
    <location>
        <begin position="190"/>
        <end position="192"/>
    </location>
    <ligand>
        <name>substrate</name>
    </ligand>
</feature>
<dbReference type="PIRSF" id="PIRSF000190">
    <property type="entry name" value="Pyd_amn-ph_oxd"/>
    <property type="match status" value="1"/>
</dbReference>
<dbReference type="InterPro" id="IPR012349">
    <property type="entry name" value="Split_barrel_FMN-bd"/>
</dbReference>
<dbReference type="InterPro" id="IPR000659">
    <property type="entry name" value="Pyridox_Oxase"/>
</dbReference>
<evidence type="ECO:0000256" key="2">
    <source>
        <dbReference type="ARBA" id="ARBA00022630"/>
    </source>
</evidence>
<dbReference type="Gene3D" id="2.30.110.10">
    <property type="entry name" value="Electron Transport, Fmn-binding Protein, Chain A"/>
    <property type="match status" value="1"/>
</dbReference>
<comment type="similarity">
    <text evidence="1 5">Belongs to the pyridoxamine 5'-phosphate oxidase family.</text>
</comment>
<dbReference type="RefSeq" id="WP_124028230.1">
    <property type="nucleotide sequence ID" value="NZ_JBHRSN010000007.1"/>
</dbReference>
<comment type="catalytic activity">
    <reaction evidence="5">
        <text>pyridoxine 5'-phosphate + O2 = pyridoxal 5'-phosphate + H2O2</text>
        <dbReference type="Rhea" id="RHEA:15149"/>
        <dbReference type="ChEBI" id="CHEBI:15379"/>
        <dbReference type="ChEBI" id="CHEBI:16240"/>
        <dbReference type="ChEBI" id="CHEBI:58589"/>
        <dbReference type="ChEBI" id="CHEBI:597326"/>
        <dbReference type="EC" id="1.4.3.5"/>
    </reaction>
</comment>
<evidence type="ECO:0000313" key="11">
    <source>
        <dbReference type="Proteomes" id="UP000275281"/>
    </source>
</evidence>
<dbReference type="PANTHER" id="PTHR10851:SF0">
    <property type="entry name" value="PYRIDOXINE-5'-PHOSPHATE OXIDASE"/>
    <property type="match status" value="1"/>
</dbReference>
<dbReference type="GO" id="GO:0004733">
    <property type="term" value="F:pyridoxamine phosphate oxidase activity"/>
    <property type="evidence" value="ECO:0007669"/>
    <property type="project" value="UniProtKB-UniRule"/>
</dbReference>
<dbReference type="EC" id="1.4.3.5" evidence="5"/>
<feature type="binding site" evidence="5 6">
    <location>
        <position position="65"/>
    </location>
    <ligand>
        <name>substrate</name>
    </ligand>
</feature>
<dbReference type="EMBL" id="RPOK01000004">
    <property type="protein sequence ID" value="RPJ65598.1"/>
    <property type="molecule type" value="Genomic_DNA"/>
</dbReference>
<sequence length="212" mass="24270">MALTDLRRNYTLDSLTESDLTPNPLDLFDNWLQQVIEGDIPDPNAMTLATVDSSGHPSQRIVLLKGRPENHFVFYTNYESNKASDIAGNNNVSLHFPWYLMERQVMVLGQAFKLSEDENDAYFASRPKASQLGAVVSQQSRPLASKATLVTSLEQLSEQYREADIPRPKLWGGFYVVPHTIEFWQGGEHRLHDRFRYTTEDGNNWQVQRLNP</sequence>
<dbReference type="Pfam" id="PF10590">
    <property type="entry name" value="PNP_phzG_C"/>
    <property type="match status" value="1"/>
</dbReference>
<dbReference type="InterPro" id="IPR011576">
    <property type="entry name" value="Pyridox_Oxase_N"/>
</dbReference>
<dbReference type="SUPFAM" id="SSF50475">
    <property type="entry name" value="FMN-binding split barrel"/>
    <property type="match status" value="1"/>
</dbReference>
<evidence type="ECO:0000313" key="10">
    <source>
        <dbReference type="EMBL" id="RPJ65598.1"/>
    </source>
</evidence>
<comment type="pathway">
    <text evidence="5">Cofactor metabolism; pyridoxal 5'-phosphate salvage; pyridoxal 5'-phosphate from pyridoxine 5'-phosphate: step 1/1.</text>
</comment>
<accession>A0A3N5Z914</accession>
<keyword evidence="5" id="KW-0664">Pyridoxine biosynthesis</keyword>
<dbReference type="UniPathway" id="UPA01068">
    <property type="reaction ID" value="UER00304"/>
</dbReference>
<dbReference type="GO" id="GO:0010181">
    <property type="term" value="F:FMN binding"/>
    <property type="evidence" value="ECO:0007669"/>
    <property type="project" value="UniProtKB-UniRule"/>
</dbReference>
<dbReference type="InterPro" id="IPR019740">
    <property type="entry name" value="Pyridox_Oxase_CS"/>
</dbReference>
<feature type="domain" description="Pyridoxamine 5'-phosphate oxidase N-terminal" evidence="8">
    <location>
        <begin position="37"/>
        <end position="158"/>
    </location>
</feature>
<dbReference type="Proteomes" id="UP000275281">
    <property type="component" value="Unassembled WGS sequence"/>
</dbReference>
<evidence type="ECO:0000256" key="7">
    <source>
        <dbReference type="PIRSR" id="PIRSR000190-2"/>
    </source>
</evidence>
<dbReference type="HAMAP" id="MF_01629">
    <property type="entry name" value="PdxH"/>
    <property type="match status" value="1"/>
</dbReference>
<comment type="caution">
    <text evidence="10">The sequence shown here is derived from an EMBL/GenBank/DDBJ whole genome shotgun (WGS) entry which is preliminary data.</text>
</comment>
<evidence type="ECO:0000256" key="6">
    <source>
        <dbReference type="PIRSR" id="PIRSR000190-1"/>
    </source>
</evidence>
<dbReference type="NCBIfam" id="TIGR00558">
    <property type="entry name" value="pdxH"/>
    <property type="match status" value="1"/>
</dbReference>
<gene>
    <name evidence="5 10" type="primary">pdxH</name>
    <name evidence="10" type="ORF">DRW07_12285</name>
</gene>
<dbReference type="GO" id="GO:0008615">
    <property type="term" value="P:pyridoxine biosynthetic process"/>
    <property type="evidence" value="ECO:0007669"/>
    <property type="project" value="UniProtKB-UniRule"/>
</dbReference>
<keyword evidence="2 5" id="KW-0285">Flavoprotein</keyword>
<feature type="binding site" evidence="5 7">
    <location>
        <position position="82"/>
    </location>
    <ligand>
        <name>FMN</name>
        <dbReference type="ChEBI" id="CHEBI:58210"/>
    </ligand>
</feature>
<organism evidence="10 11">
    <name type="scientific">Alteromonas sediminis</name>
    <dbReference type="NCBI Taxonomy" id="2259342"/>
    <lineage>
        <taxon>Bacteria</taxon>
        <taxon>Pseudomonadati</taxon>
        <taxon>Pseudomonadota</taxon>
        <taxon>Gammaproteobacteria</taxon>
        <taxon>Alteromonadales</taxon>
        <taxon>Alteromonadaceae</taxon>
        <taxon>Alteromonas/Salinimonas group</taxon>
        <taxon>Alteromonas</taxon>
    </lineage>
</organism>
<keyword evidence="3 5" id="KW-0288">FMN</keyword>
<dbReference type="NCBIfam" id="NF004231">
    <property type="entry name" value="PRK05679.1"/>
    <property type="match status" value="1"/>
</dbReference>
<feature type="binding site" evidence="5 7">
    <location>
        <begin position="60"/>
        <end position="65"/>
    </location>
    <ligand>
        <name>FMN</name>
        <dbReference type="ChEBI" id="CHEBI:58210"/>
    </ligand>
</feature>